<dbReference type="VEuPathDB" id="VectorBase:PPAI001121"/>
<evidence type="ECO:0000256" key="1">
    <source>
        <dbReference type="SAM" id="MobiDB-lite"/>
    </source>
</evidence>
<proteinExistence type="predicted"/>
<feature type="compositionally biased region" description="Low complexity" evidence="1">
    <location>
        <begin position="23"/>
        <end position="33"/>
    </location>
</feature>
<dbReference type="EnsemblMetazoa" id="PPAI001121-RA">
    <property type="protein sequence ID" value="PPAI001121-PA"/>
    <property type="gene ID" value="PPAI001121"/>
</dbReference>
<evidence type="ECO:0000313" key="2">
    <source>
        <dbReference type="EnsemblMetazoa" id="PPAI001121-PA"/>
    </source>
</evidence>
<dbReference type="AlphaFoldDB" id="A0A1B0D198"/>
<accession>A0A1B0D198</accession>
<keyword evidence="3" id="KW-1185">Reference proteome</keyword>
<reference evidence="2" key="1">
    <citation type="submission" date="2022-08" db="UniProtKB">
        <authorList>
            <consortium name="EnsemblMetazoa"/>
        </authorList>
    </citation>
    <scope>IDENTIFICATION</scope>
    <source>
        <strain evidence="2">Israel</strain>
    </source>
</reference>
<dbReference type="Proteomes" id="UP000092462">
    <property type="component" value="Unassembled WGS sequence"/>
</dbReference>
<dbReference type="EMBL" id="AJVK01002480">
    <property type="status" value="NOT_ANNOTATED_CDS"/>
    <property type="molecule type" value="Genomic_DNA"/>
</dbReference>
<evidence type="ECO:0000313" key="3">
    <source>
        <dbReference type="Proteomes" id="UP000092462"/>
    </source>
</evidence>
<dbReference type="VEuPathDB" id="VectorBase:PPAPM1_006008"/>
<feature type="region of interest" description="Disordered" evidence="1">
    <location>
        <begin position="1"/>
        <end position="101"/>
    </location>
</feature>
<feature type="compositionally biased region" description="Pro residues" evidence="1">
    <location>
        <begin position="81"/>
        <end position="92"/>
    </location>
</feature>
<sequence>MGNRNSPLQSSMNSGKQKRSGSGKKSSLLKGIGHMFRFGKHRKDGIAPAETMSSLDGHQKNAGQKRELPPKPYNGTGRPMGGPPGYQPPPAPNSEAPTVNNDHFFQRYRPGFKYDDHQEQISY</sequence>
<feature type="compositionally biased region" description="Polar residues" evidence="1">
    <location>
        <begin position="1"/>
        <end position="13"/>
    </location>
</feature>
<organism evidence="2 3">
    <name type="scientific">Phlebotomus papatasi</name>
    <name type="common">Sandfly</name>
    <dbReference type="NCBI Taxonomy" id="29031"/>
    <lineage>
        <taxon>Eukaryota</taxon>
        <taxon>Metazoa</taxon>
        <taxon>Ecdysozoa</taxon>
        <taxon>Arthropoda</taxon>
        <taxon>Hexapoda</taxon>
        <taxon>Insecta</taxon>
        <taxon>Pterygota</taxon>
        <taxon>Neoptera</taxon>
        <taxon>Endopterygota</taxon>
        <taxon>Diptera</taxon>
        <taxon>Nematocera</taxon>
        <taxon>Psychodoidea</taxon>
        <taxon>Psychodidae</taxon>
        <taxon>Phlebotomus</taxon>
        <taxon>Phlebotomus</taxon>
    </lineage>
</organism>
<protein>
    <submittedName>
        <fullName evidence="2">Uncharacterized protein</fullName>
    </submittedName>
</protein>
<name>A0A1B0D198_PHLPP</name>